<dbReference type="PANTHER" id="PTHR42947">
    <property type="entry name" value="COB--COM HETERODISULFIDE REDUCTASE SUBUNIT B 1"/>
    <property type="match status" value="1"/>
</dbReference>
<dbReference type="EC" id="1.3.5.-" evidence="3"/>
<proteinExistence type="predicted"/>
<organism evidence="3 4">
    <name type="scientific">Candidatus Magnetaquiglobus chichijimensis</name>
    <dbReference type="NCBI Taxonomy" id="3141448"/>
    <lineage>
        <taxon>Bacteria</taxon>
        <taxon>Pseudomonadati</taxon>
        <taxon>Pseudomonadota</taxon>
        <taxon>Magnetococcia</taxon>
        <taxon>Magnetococcales</taxon>
        <taxon>Candidatus Magnetaquicoccaceae</taxon>
        <taxon>Candidatus Magnetaquiglobus</taxon>
    </lineage>
</organism>
<evidence type="ECO:0000313" key="3">
    <source>
        <dbReference type="EMBL" id="GAB0057599.1"/>
    </source>
</evidence>
<sequence>MSLEFAYYPGCAAKQIQREADWAARAVCQELGIRLHDMPRASCCGAVSLRETKPAFAMAVAARILSEAEAMGRDLVTICNTCLQTISQANYRLQNEPELLEKINAVLAEGGVRPYQGKVQVRHLLWVITEQVDSNLLRSKITRPLKGMRIASFLGCHSVRPEEIFAHAANEDTPHLDRLIAIMGGVPVNYSGKDRCCGFHVMLSDKNEVHAMAAKNCLSAKDAGAQIMITPCTLCDMIMGSSQELAAKTVQRTIDLPEMNFAQLLGLAMGLSKSKLGISRLHVDPVPVLSKVGLA</sequence>
<accession>A0ABQ0C9N4</accession>
<dbReference type="InterPro" id="IPR051278">
    <property type="entry name" value="HdrB/HdrD_reductase"/>
</dbReference>
<feature type="domain" description="Cysteine-rich" evidence="2">
    <location>
        <begin position="151"/>
        <end position="238"/>
    </location>
</feature>
<dbReference type="PANTHER" id="PTHR42947:SF1">
    <property type="entry name" value="COB--COM HETERODISULFIDE REDUCTASE SUBUNIT B 1"/>
    <property type="match status" value="1"/>
</dbReference>
<evidence type="ECO:0000259" key="2">
    <source>
        <dbReference type="Pfam" id="PF02754"/>
    </source>
</evidence>
<dbReference type="Gene3D" id="1.20.1050.140">
    <property type="match status" value="1"/>
</dbReference>
<reference evidence="3 4" key="1">
    <citation type="submission" date="2024-09" db="EMBL/GenBank/DDBJ databases">
        <title>Draft genome sequence of Candidatus Magnetaquicoccaceae bacterium FCR-1.</title>
        <authorList>
            <person name="Shimoshige H."/>
            <person name="Shimamura S."/>
            <person name="Taoka A."/>
            <person name="Kobayashi H."/>
            <person name="Maekawa T."/>
        </authorList>
    </citation>
    <scope>NUCLEOTIDE SEQUENCE [LARGE SCALE GENOMIC DNA]</scope>
    <source>
        <strain evidence="3 4">FCR-1</strain>
    </source>
</reference>
<dbReference type="EMBL" id="BAAFGK010000004">
    <property type="protein sequence ID" value="GAB0057599.1"/>
    <property type="molecule type" value="Genomic_DNA"/>
</dbReference>
<feature type="domain" description="Cysteine-rich" evidence="2">
    <location>
        <begin position="6"/>
        <end position="86"/>
    </location>
</feature>
<dbReference type="Gene3D" id="3.40.50.11810">
    <property type="match status" value="1"/>
</dbReference>
<evidence type="ECO:0000256" key="1">
    <source>
        <dbReference type="ARBA" id="ARBA00023002"/>
    </source>
</evidence>
<dbReference type="GO" id="GO:0016491">
    <property type="term" value="F:oxidoreductase activity"/>
    <property type="evidence" value="ECO:0007669"/>
    <property type="project" value="UniProtKB-KW"/>
</dbReference>
<keyword evidence="4" id="KW-1185">Reference proteome</keyword>
<comment type="caution">
    <text evidence="3">The sequence shown here is derived from an EMBL/GenBank/DDBJ whole genome shotgun (WGS) entry which is preliminary data.</text>
</comment>
<dbReference type="InterPro" id="IPR004017">
    <property type="entry name" value="Cys_rich_dom"/>
</dbReference>
<dbReference type="Pfam" id="PF02754">
    <property type="entry name" value="CCG"/>
    <property type="match status" value="2"/>
</dbReference>
<keyword evidence="1 3" id="KW-0560">Oxidoreductase</keyword>
<dbReference type="RefSeq" id="WP_420905292.1">
    <property type="nucleotide sequence ID" value="NZ_BAAFGK010000004.1"/>
</dbReference>
<protein>
    <submittedName>
        <fullName evidence="3">8-methylmenaquinol:fumarate reductase membrane anchor subunit</fullName>
        <ecNumber evidence="3">1.3.5.-</ecNumber>
    </submittedName>
</protein>
<name>A0ABQ0C9N4_9PROT</name>
<dbReference type="Proteomes" id="UP001628193">
    <property type="component" value="Unassembled WGS sequence"/>
</dbReference>
<evidence type="ECO:0000313" key="4">
    <source>
        <dbReference type="Proteomes" id="UP001628193"/>
    </source>
</evidence>
<gene>
    <name evidence="3" type="primary">sdhE_3</name>
    <name evidence="3" type="ORF">SIID45300_01931</name>
</gene>